<dbReference type="SMART" id="SM00236">
    <property type="entry name" value="fCBD"/>
    <property type="match status" value="1"/>
</dbReference>
<dbReference type="Pfam" id="PF00734">
    <property type="entry name" value="CBM_1"/>
    <property type="match status" value="1"/>
</dbReference>
<feature type="chain" id="PRO_5045400383" description="CBM1 domain-containing protein" evidence="2">
    <location>
        <begin position="20"/>
        <end position="143"/>
    </location>
</feature>
<dbReference type="SUPFAM" id="SSF57180">
    <property type="entry name" value="Cellulose-binding domain"/>
    <property type="match status" value="1"/>
</dbReference>
<sequence length="143" mass="14599">MKPAIAAFVQAILICAANAAPGPDPQAPATVPPSPTPTPTLSQYSSVCYTTVYTAPPNITPTPLPPPPPSAGLPIWGQCGGIGWTPPGGLTQCTAGSVCNKLNDYYSQCIPGPNTAPTSTFSFSFTFVVTSTYCVSPPKGTNP</sequence>
<feature type="domain" description="CBM1" evidence="3">
    <location>
        <begin position="71"/>
        <end position="110"/>
    </location>
</feature>
<name>A0ABR3JBE0_9AGAR</name>
<evidence type="ECO:0000313" key="4">
    <source>
        <dbReference type="EMBL" id="KAL0952959.1"/>
    </source>
</evidence>
<dbReference type="PROSITE" id="PS51164">
    <property type="entry name" value="CBM1_2"/>
    <property type="match status" value="1"/>
</dbReference>
<evidence type="ECO:0000313" key="5">
    <source>
        <dbReference type="Proteomes" id="UP001556367"/>
    </source>
</evidence>
<dbReference type="PROSITE" id="PS00562">
    <property type="entry name" value="CBM1_1"/>
    <property type="match status" value="1"/>
</dbReference>
<proteinExistence type="predicted"/>
<accession>A0ABR3JBE0</accession>
<reference evidence="5" key="1">
    <citation type="submission" date="2024-06" db="EMBL/GenBank/DDBJ databases">
        <title>Multi-omics analyses provide insights into the biosynthesis of the anticancer antibiotic pleurotin in Hohenbuehelia grisea.</title>
        <authorList>
            <person name="Weaver J.A."/>
            <person name="Alberti F."/>
        </authorList>
    </citation>
    <scope>NUCLEOTIDE SEQUENCE [LARGE SCALE GENOMIC DNA]</scope>
    <source>
        <strain evidence="5">T-177</strain>
    </source>
</reference>
<protein>
    <recommendedName>
        <fullName evidence="3">CBM1 domain-containing protein</fullName>
    </recommendedName>
</protein>
<dbReference type="Proteomes" id="UP001556367">
    <property type="component" value="Unassembled WGS sequence"/>
</dbReference>
<dbReference type="InterPro" id="IPR035971">
    <property type="entry name" value="CBD_sf"/>
</dbReference>
<comment type="caution">
    <text evidence="4">The sequence shown here is derived from an EMBL/GenBank/DDBJ whole genome shotgun (WGS) entry which is preliminary data.</text>
</comment>
<evidence type="ECO:0000256" key="1">
    <source>
        <dbReference type="ARBA" id="ARBA00022729"/>
    </source>
</evidence>
<organism evidence="4 5">
    <name type="scientific">Hohenbuehelia grisea</name>
    <dbReference type="NCBI Taxonomy" id="104357"/>
    <lineage>
        <taxon>Eukaryota</taxon>
        <taxon>Fungi</taxon>
        <taxon>Dikarya</taxon>
        <taxon>Basidiomycota</taxon>
        <taxon>Agaricomycotina</taxon>
        <taxon>Agaricomycetes</taxon>
        <taxon>Agaricomycetidae</taxon>
        <taxon>Agaricales</taxon>
        <taxon>Pleurotineae</taxon>
        <taxon>Pleurotaceae</taxon>
        <taxon>Hohenbuehelia</taxon>
    </lineage>
</organism>
<keyword evidence="1 2" id="KW-0732">Signal</keyword>
<gene>
    <name evidence="4" type="ORF">HGRIS_007170</name>
</gene>
<keyword evidence="5" id="KW-1185">Reference proteome</keyword>
<evidence type="ECO:0000256" key="2">
    <source>
        <dbReference type="SAM" id="SignalP"/>
    </source>
</evidence>
<dbReference type="InterPro" id="IPR000254">
    <property type="entry name" value="CBD"/>
</dbReference>
<feature type="signal peptide" evidence="2">
    <location>
        <begin position="1"/>
        <end position="19"/>
    </location>
</feature>
<dbReference type="EMBL" id="JASNQZ010000010">
    <property type="protein sequence ID" value="KAL0952959.1"/>
    <property type="molecule type" value="Genomic_DNA"/>
</dbReference>
<evidence type="ECO:0000259" key="3">
    <source>
        <dbReference type="PROSITE" id="PS51164"/>
    </source>
</evidence>